<dbReference type="Pfam" id="PF03013">
    <property type="entry name" value="Pyr_excise"/>
    <property type="match status" value="1"/>
</dbReference>
<dbReference type="KEGG" id="arca:HC352_02055"/>
<sequence length="159" mass="18045">MRLWSLDPSHLDRAALVAGWREGLLAQKVLAGLTKGYQHHPQLERFRAQDDPMAAIGAWLAGLHEDATRRGYAFDATKITFPPRVITNIQVPVTSGQLAYEAQWLRAKIERRAPQLLHHEPWVSGKFRTHPIFVLTAGDVEGWERNSKDENPCGLFDDR</sequence>
<proteinExistence type="predicted"/>
<accession>A0A6H2EKJ6</accession>
<protein>
    <submittedName>
        <fullName evidence="1">DNA lyase</fullName>
    </submittedName>
</protein>
<dbReference type="InterPro" id="IPR004260">
    <property type="entry name" value="Pyr-dimer_DNA_glycosylase"/>
</dbReference>
<evidence type="ECO:0000313" key="2">
    <source>
        <dbReference type="Proteomes" id="UP000502298"/>
    </source>
</evidence>
<evidence type="ECO:0000313" key="1">
    <source>
        <dbReference type="EMBL" id="QJC21419.1"/>
    </source>
</evidence>
<dbReference type="EMBL" id="CP050804">
    <property type="protein sequence ID" value="QJC21419.1"/>
    <property type="molecule type" value="Genomic_DNA"/>
</dbReference>
<dbReference type="GO" id="GO:0016829">
    <property type="term" value="F:lyase activity"/>
    <property type="evidence" value="ECO:0007669"/>
    <property type="project" value="UniProtKB-KW"/>
</dbReference>
<dbReference type="Proteomes" id="UP000502298">
    <property type="component" value="Chromosome"/>
</dbReference>
<organism evidence="1 2">
    <name type="scientific">Arcanobacterium buesumense</name>
    <dbReference type="NCBI Taxonomy" id="2722751"/>
    <lineage>
        <taxon>Bacteria</taxon>
        <taxon>Bacillati</taxon>
        <taxon>Actinomycetota</taxon>
        <taxon>Actinomycetes</taxon>
        <taxon>Actinomycetales</taxon>
        <taxon>Actinomycetaceae</taxon>
        <taxon>Arcanobacterium</taxon>
    </lineage>
</organism>
<dbReference type="AlphaFoldDB" id="A0A6H2EKJ6"/>
<gene>
    <name evidence="1" type="ORF">HC352_02055</name>
</gene>
<reference evidence="1 2" key="1">
    <citation type="submission" date="2020-03" db="EMBL/GenBank/DDBJ databases">
        <title>Complete genome of Arcanobacterium buesumensis sp. nov. strain 2701.</title>
        <authorList>
            <person name="Borowiak M."/>
            <person name="Alssahen M."/>
            <person name="Laemmler C."/>
            <person name="Malorny B."/>
            <person name="Hassan A."/>
            <person name="Prenger-Berninghoff E."/>
            <person name="Ploetz M."/>
            <person name="Abdulmawjood A."/>
        </authorList>
    </citation>
    <scope>NUCLEOTIDE SEQUENCE [LARGE SCALE GENOMIC DNA]</scope>
    <source>
        <strain evidence="1 2">2701</strain>
    </source>
</reference>
<dbReference type="RefSeq" id="WP_168917360.1">
    <property type="nucleotide sequence ID" value="NZ_CP050804.1"/>
</dbReference>
<keyword evidence="1" id="KW-0456">Lyase</keyword>
<keyword evidence="2" id="KW-1185">Reference proteome</keyword>
<name>A0A6H2EKJ6_9ACTO</name>